<keyword evidence="3" id="KW-0329">Glyoxylate bypass</keyword>
<dbReference type="SUPFAM" id="SSF53474">
    <property type="entry name" value="alpha/beta-Hydrolases"/>
    <property type="match status" value="1"/>
</dbReference>
<comment type="caution">
    <text evidence="10">The sequence shown here is derived from an EMBL/GenBank/DDBJ whole genome shotgun (WGS) entry which is preliminary data.</text>
</comment>
<dbReference type="HAMAP" id="MF_01481">
    <property type="entry name" value="PSII_Psb27"/>
    <property type="match status" value="1"/>
</dbReference>
<evidence type="ECO:0000259" key="9">
    <source>
        <dbReference type="Pfam" id="PF13475"/>
    </source>
</evidence>
<keyword evidence="8" id="KW-0472">Membrane</keyword>
<evidence type="ECO:0000256" key="8">
    <source>
        <dbReference type="SAM" id="Phobius"/>
    </source>
</evidence>
<proteinExistence type="inferred from homology"/>
<dbReference type="InterPro" id="IPR018523">
    <property type="entry name" value="Isocitrate_lyase_ph_CS"/>
</dbReference>
<dbReference type="InterPro" id="IPR015813">
    <property type="entry name" value="Pyrv/PenolPyrv_kinase-like_dom"/>
</dbReference>
<reference evidence="10 11" key="1">
    <citation type="submission" date="2016-02" db="EMBL/GenBank/DDBJ databases">
        <title>Genome analysis of coral dinoflagellate symbionts highlights evolutionary adaptations to a symbiotic lifestyle.</title>
        <authorList>
            <person name="Aranda M."/>
            <person name="Li Y."/>
            <person name="Liew Y.J."/>
            <person name="Baumgarten S."/>
            <person name="Simakov O."/>
            <person name="Wilson M."/>
            <person name="Piel J."/>
            <person name="Ashoor H."/>
            <person name="Bougouffa S."/>
            <person name="Bajic V.B."/>
            <person name="Ryu T."/>
            <person name="Ravasi T."/>
            <person name="Bayer T."/>
            <person name="Micklem G."/>
            <person name="Kim H."/>
            <person name="Bhak J."/>
            <person name="Lajeunesse T.C."/>
            <person name="Voolstra C.R."/>
        </authorList>
    </citation>
    <scope>NUCLEOTIDE SEQUENCE [LARGE SCALE GENOMIC DNA]</scope>
    <source>
        <strain evidence="10 11">CCMP2467</strain>
    </source>
</reference>
<evidence type="ECO:0000256" key="1">
    <source>
        <dbReference type="ARBA" id="ARBA00004793"/>
    </source>
</evidence>
<gene>
    <name evidence="10" type="ORF">AK812_SmicGene7049</name>
</gene>
<dbReference type="PANTHER" id="PTHR21631">
    <property type="entry name" value="ISOCITRATE LYASE/MALATE SYNTHASE"/>
    <property type="match status" value="1"/>
</dbReference>
<dbReference type="InterPro" id="IPR039556">
    <property type="entry name" value="ICL/PEPM"/>
</dbReference>
<dbReference type="Pfam" id="PF00463">
    <property type="entry name" value="ICL"/>
    <property type="match status" value="1"/>
</dbReference>
<dbReference type="InterPro" id="IPR040442">
    <property type="entry name" value="Pyrv_kinase-like_dom_sf"/>
</dbReference>
<dbReference type="PANTHER" id="PTHR21631:SF3">
    <property type="entry name" value="BIFUNCTIONAL GLYOXYLATE CYCLE PROTEIN"/>
    <property type="match status" value="1"/>
</dbReference>
<dbReference type="OrthoDB" id="4078635at2759"/>
<keyword evidence="11" id="KW-1185">Reference proteome</keyword>
<dbReference type="GO" id="GO:0010207">
    <property type="term" value="P:photosystem II assembly"/>
    <property type="evidence" value="ECO:0007669"/>
    <property type="project" value="InterPro"/>
</dbReference>
<dbReference type="NCBIfam" id="TIGR01346">
    <property type="entry name" value="isocit_lyase"/>
    <property type="match status" value="1"/>
</dbReference>
<dbReference type="EC" id="4.1.3.1" evidence="2"/>
<feature type="transmembrane region" description="Helical" evidence="8">
    <location>
        <begin position="1446"/>
        <end position="1471"/>
    </location>
</feature>
<dbReference type="GO" id="GO:0004451">
    <property type="term" value="F:isocitrate lyase activity"/>
    <property type="evidence" value="ECO:0007669"/>
    <property type="project" value="UniProtKB-EC"/>
</dbReference>
<accession>A0A1Q9EPM1</accession>
<dbReference type="Gene3D" id="1.20.58.810">
    <property type="entry name" value="Photosystem II Pbs27"/>
    <property type="match status" value="1"/>
</dbReference>
<dbReference type="CDD" id="cd00377">
    <property type="entry name" value="ICL_PEPM"/>
    <property type="match status" value="1"/>
</dbReference>
<comment type="pathway">
    <text evidence="1">Carbohydrate metabolism; glyoxylate cycle; (S)-malate from isocitrate: step 1/2.</text>
</comment>
<dbReference type="SUPFAM" id="SSF51621">
    <property type="entry name" value="Phosphoenolpyruvate/pyruvate domain"/>
    <property type="match status" value="1"/>
</dbReference>
<evidence type="ECO:0000256" key="4">
    <source>
        <dbReference type="ARBA" id="ARBA00022532"/>
    </source>
</evidence>
<feature type="domain" description="DUF4116" evidence="9">
    <location>
        <begin position="1059"/>
        <end position="1105"/>
    </location>
</feature>
<dbReference type="GO" id="GO:0009523">
    <property type="term" value="C:photosystem II"/>
    <property type="evidence" value="ECO:0007669"/>
    <property type="project" value="InterPro"/>
</dbReference>
<dbReference type="InterPro" id="IPR029058">
    <property type="entry name" value="AB_hydrolase_fold"/>
</dbReference>
<protein>
    <recommendedName>
        <fullName evidence="2">isocitrate lyase</fullName>
        <ecNumber evidence="2">4.1.3.1</ecNumber>
    </recommendedName>
</protein>
<dbReference type="GO" id="GO:0006099">
    <property type="term" value="P:tricarboxylic acid cycle"/>
    <property type="evidence" value="ECO:0007669"/>
    <property type="project" value="UniProtKB-KW"/>
</dbReference>
<evidence type="ECO:0000256" key="5">
    <source>
        <dbReference type="ARBA" id="ARBA00023239"/>
    </source>
</evidence>
<dbReference type="Gene3D" id="3.20.20.60">
    <property type="entry name" value="Phosphoenolpyruvate-binding domains"/>
    <property type="match status" value="1"/>
</dbReference>
<evidence type="ECO:0000313" key="10">
    <source>
        <dbReference type="EMBL" id="OLQ09331.1"/>
    </source>
</evidence>
<feature type="region of interest" description="Disordered" evidence="7">
    <location>
        <begin position="2122"/>
        <end position="2145"/>
    </location>
</feature>
<dbReference type="InterPro" id="IPR025197">
    <property type="entry name" value="DUF4116"/>
</dbReference>
<sequence>MSAGADVETEEVESCVSRVVSSEDVTSWKAGRRKVSTENLPSKVLSQDIQAAKSVKDVEESLCQQIRELRRSLEHSIEVVSGTTVAQKQNLEVVNAKLRVVEQRTIRHTSELKAVMNCVERHGLLEDGMAPVRQQLSDMESRAKSSRENMDRLHNHVHESVARLDEDLRRLDQSLCGDVMRMELSTLASHVQDLRRDHGNFALWARPVLEDLLPMPAQVRDMGEELVALGSRQGRCEDDVNKITRLGRILDDKVEVFDDLQRRMEELNANAQRVLGSQFAASVRCLGCREPVVTEEDSWAQRCRTPSPPRSSVINAQFEPATPKTTPRRRSKLLLLCWLSPSVAMSHRVAAIQRQVLAGSPAVSGGLEISSVAAPEDAFAQRCADMKAWMATDRFKHTTRPYKVEDVVKLQGTLPLHFTGAKLSEKLYSMLRDHQAKGTCSHTFGALDTVQVTQMAKYLTSVYVSGWQCSSTASTSNEPGPDVADYPYDTVPNKVDQLFRAQLFHDRKQLEERLRMSPEERSKTPVVDYLNPIIADADTGHGGLTATMKLAKMFIENGAAGIHIEDQKPGTKKCGHMGGKVLVSTQEHIQRLIAIRLQSDVLNSPLVIVARTDAEAATMIDSNIDPIDHPFIKGVTIKGVETLYEAMRKGTDKDWEQRAGCMTYPQAVSKALKARGKDSSQWEQESRKMSLDQMKKKAGEMGCDVFFDWDAARSVEGYYRISGSTEFCIERAIAFAPYADCIWMETGKPILAQATQFAKEVRAAVPHQMLAYNLSPSFNWDTAGMTDAQMESFIWDLAKLGFCWQFITLAGFHCDALNIDLFAKEYAKRGAAAYVQMIQREERKHKVETLTHQKWSGSEIVDEMGNIISGGSSEPLTSEGCEAARCFRFSQVVARPQSAGARLGESGGSEERFKSASGQEKLVLTVPRVRNDFYSYAKTVGKADPGGFTGAVRGVSIAALAAKGAAPKRPPPAATATRRPSGQECVHSTPLASKQARETAKCTCKASNRHIRQLDGLTRPEALMFGDSLASGQEGLTIFSPRGSAPHALPHALAEQLQDKEIVHKAVEGDGKVLVFVPVDLRDDEYIVQAAVAQDGLALEYASARFVEPVLKEMQVNSLRDLQLAIDDPKVLDIRWQIAELRPTMEPQTSERGLFWDDMVAVLKLLALLGRAAERRCILLKRCCSNLTRDPLVRLARKLLKGEELRPAVLFHSPVDEKHPEDQRLLQQVKLVLSRMLSARAEEQRPHPILEFSGYFSTMYSCLWAVASTFAFWRATRGPLLTMAAADGQPPIFRCNADIPVPAVPNYFLCAGFVLVAWVLSGDRQEKQVAQAVLLLFGSAFDYFLTEGPTQRFFSVIAFLLMASLLLIECRISMLLRAMHITAAFAFAYVLAHIPLCNEYHTVYISIAAATWAFTCVGPLMTSIHMNTTDANKTNELASRACRHTVFCNLAFVWFVFISHMSATNVFFGGWEEMKILAEPLPSLQFQFTLPNVNVNADLRSDKNSPPSRKTKPDKVTSAVPKAKAKAKAERESVVQPDSGDHASTVSTVLPEHAASQVSGQESALKSEKTANYPVAAGSSKALISLEHTTPKGTTKFSDKSIEEQQRVDFGTEVLHVFKVPEQGVKTQVVYDVRKRANPPKTVKFSHGKNVHDLEIEYEETDKGPIAKYTGDAFYAHAGPHGGTMSLHWYEPPVTDNGRVGCADCWRDMPEVEEHLGKAKPSQIHVCAGAEFSAVAFSMGRWTSSGVILLRHLGEMGAKTLFSSAVTVASPVDVPAVISSFNSSIRKRLTNYIMTTGVKLLMLGELRRSKFRHLVDMNKLLSARGIADIDQAAICPLHGYSTASEYHEAISPRPHLGKISIPTLLVHAEDDPVISYSTMPFQDLRRNPKLYVAVTKRGGHIGWGSGGLGAGAWTDTMAAHFMQATSRTQSRDIEGTGIAGTETRPFPAPFSCYDCKSLMLVGPQGQDGRRFLDVLQEKAVEREIVLQLPLLVMFMAGIDIIITSIRGESARMLAVARLRVPLLRVLPKGMEWQDVLPALLQIDSVKELQNAREAPDLLLWKLTKAQVLNPEELAQAAAQLNQRALSVPRFVQLLEIYPMDPPGRWWFIARVRRLIEQALDDQGDVGSDHQGDNENHDDDDDAKSEAPEFASHVGYMRGVECFGTVDAGIAESWECRPEAIHHPEKMVERLAPGPKHLEFQPLEEETADDEKVVKGGKPLMFGFREMWHQKCRVETVGLEESFAELGLSARPSPEKTNRCYWRVWDPVRPVCHGGRSCAQVSMKEAYERILDAFAEAENPEVLVVVVVVVAVAAMESRARDCSAYLSATSAAMAGGGRRCLRLAALALLVALLRSTVTGFVQPPQDISRRGLALPMFTALATAVTGSEAAWAQAVASKPNVEVPDRINSDPYELIGMENTADKKEDYKTFYMKSKYRQDTYQVMKHMKISASLDKGTPNMEKWNTRVKKEMNDWLALYRRQNLSVGRQSYYSLYSAINTLASHFTSYGPKFPFPNKRRPRFYELCNQVEKYLEKGK</sequence>
<dbReference type="GO" id="GO:0010206">
    <property type="term" value="P:photosystem II repair"/>
    <property type="evidence" value="ECO:0007669"/>
    <property type="project" value="InterPro"/>
</dbReference>
<dbReference type="Gene3D" id="1.10.10.850">
    <property type="match status" value="1"/>
</dbReference>
<keyword evidence="6" id="KW-0175">Coiled coil</keyword>
<dbReference type="GO" id="GO:0006097">
    <property type="term" value="P:glyoxylate cycle"/>
    <property type="evidence" value="ECO:0007669"/>
    <property type="project" value="UniProtKB-KW"/>
</dbReference>
<feature type="region of interest" description="Disordered" evidence="7">
    <location>
        <begin position="962"/>
        <end position="992"/>
    </location>
</feature>
<dbReference type="PROSITE" id="PS00161">
    <property type="entry name" value="ISOCITRATE_LYASE"/>
    <property type="match status" value="1"/>
</dbReference>
<evidence type="ECO:0000313" key="11">
    <source>
        <dbReference type="Proteomes" id="UP000186817"/>
    </source>
</evidence>
<dbReference type="InterPro" id="IPR038450">
    <property type="entry name" value="PSII_Psb27_sf"/>
</dbReference>
<name>A0A1Q9EPM1_SYMMI</name>
<dbReference type="EMBL" id="LSRX01000098">
    <property type="protein sequence ID" value="OLQ09331.1"/>
    <property type="molecule type" value="Genomic_DNA"/>
</dbReference>
<dbReference type="Gene3D" id="3.40.50.1820">
    <property type="entry name" value="alpha/beta hydrolase"/>
    <property type="match status" value="1"/>
</dbReference>
<keyword evidence="8" id="KW-0812">Transmembrane</keyword>
<evidence type="ECO:0000256" key="2">
    <source>
        <dbReference type="ARBA" id="ARBA00012909"/>
    </source>
</evidence>
<dbReference type="Pfam" id="PF13326">
    <property type="entry name" value="PSII_Pbs27"/>
    <property type="match status" value="1"/>
</dbReference>
<feature type="transmembrane region" description="Helical" evidence="8">
    <location>
        <begin position="1402"/>
        <end position="1425"/>
    </location>
</feature>
<evidence type="ECO:0000256" key="7">
    <source>
        <dbReference type="SAM" id="MobiDB-lite"/>
    </source>
</evidence>
<evidence type="ECO:0000256" key="3">
    <source>
        <dbReference type="ARBA" id="ARBA00022435"/>
    </source>
</evidence>
<feature type="coiled-coil region" evidence="6">
    <location>
        <begin position="250"/>
        <end position="277"/>
    </location>
</feature>
<dbReference type="InterPro" id="IPR025585">
    <property type="entry name" value="PSII_Psb27"/>
</dbReference>
<feature type="transmembrane region" description="Helical" evidence="8">
    <location>
        <begin position="1375"/>
        <end position="1396"/>
    </location>
</feature>
<evidence type="ECO:0000256" key="6">
    <source>
        <dbReference type="SAM" id="Coils"/>
    </source>
</evidence>
<feature type="transmembrane region" description="Helical" evidence="8">
    <location>
        <begin position="1329"/>
        <end position="1346"/>
    </location>
</feature>
<dbReference type="InterPro" id="IPR006254">
    <property type="entry name" value="Isocitrate_lyase"/>
</dbReference>
<keyword evidence="5 10" id="KW-0456">Lyase</keyword>
<dbReference type="Pfam" id="PF13475">
    <property type="entry name" value="DUF4116"/>
    <property type="match status" value="1"/>
</dbReference>
<keyword evidence="4" id="KW-0816">Tricarboxylic acid cycle</keyword>
<organism evidence="10 11">
    <name type="scientific">Symbiodinium microadriaticum</name>
    <name type="common">Dinoflagellate</name>
    <name type="synonym">Zooxanthella microadriatica</name>
    <dbReference type="NCBI Taxonomy" id="2951"/>
    <lineage>
        <taxon>Eukaryota</taxon>
        <taxon>Sar</taxon>
        <taxon>Alveolata</taxon>
        <taxon>Dinophyceae</taxon>
        <taxon>Suessiales</taxon>
        <taxon>Symbiodiniaceae</taxon>
        <taxon>Symbiodinium</taxon>
    </lineage>
</organism>
<feature type="transmembrane region" description="Helical" evidence="8">
    <location>
        <begin position="1304"/>
        <end position="1322"/>
    </location>
</feature>
<dbReference type="Proteomes" id="UP000186817">
    <property type="component" value="Unassembled WGS sequence"/>
</dbReference>
<feature type="region of interest" description="Disordered" evidence="7">
    <location>
        <begin position="1497"/>
        <end position="1545"/>
    </location>
</feature>
<feature type="transmembrane region" description="Helical" evidence="8">
    <location>
        <begin position="1352"/>
        <end position="1368"/>
    </location>
</feature>
<keyword evidence="8" id="KW-1133">Transmembrane helix</keyword>